<protein>
    <submittedName>
        <fullName evidence="2">Uncharacterized protein</fullName>
    </submittedName>
</protein>
<feature type="region of interest" description="Disordered" evidence="1">
    <location>
        <begin position="487"/>
        <end position="510"/>
    </location>
</feature>
<dbReference type="RefSeq" id="XP_025379703.1">
    <property type="nucleotide sequence ID" value="XM_025525796.1"/>
</dbReference>
<feature type="region of interest" description="Disordered" evidence="1">
    <location>
        <begin position="352"/>
        <end position="382"/>
    </location>
</feature>
<sequence length="530" mass="58091">MVLNTLPAELISEIALAAEELDPNVHLTLASVCYHTRQAVLGHLYHSICCPTAQSLSTFADLLDASPELGALIRCLRLGPWDILASASTSSHDFSGVNPKATGKRASEAGRILARCSRLDELVIWDALLGRPGLASLHEEARLKRLSLPYLWRGGHTIPCSSAPLKRSVAQAAAPTRVTQRSPAAVMPQLEQLEVLEVLLSGLTSSDIASIATFSHLRVFRWFYRPLGLSEIEVLFRKLDEEWKVRGTRPNDMEIFIAANNGKLAQMEGWLAAHSSGSIGLDDAFVQEVTHAMADMEVVEGERDPETDFLNARRAAGREGFVPGAAPVFNRPQVSSEPAPVQAQAHVPATTTTLMPPSSAHTSHTPRSTPSMPEAGAPPRPDFILGGFPTEDAEDVYARRLSEWQRRLEERQEGASNGLNKAPEPTDYLGMAGQWLREGKLHFDLRRWRAAVMAWELQWADVWERYEFALERGRPQGQAQAQAQAQVQAQANDAASHGRSNPNNNCSETLLSGEDQQEPFLLAHLADAVP</sequence>
<evidence type="ECO:0000313" key="2">
    <source>
        <dbReference type="EMBL" id="PWN92505.1"/>
    </source>
</evidence>
<reference evidence="2 3" key="1">
    <citation type="journal article" date="2018" name="Mol. Biol. Evol.">
        <title>Broad Genomic Sampling Reveals a Smut Pathogenic Ancestry of the Fungal Clade Ustilaginomycotina.</title>
        <authorList>
            <person name="Kijpornyongpan T."/>
            <person name="Mondo S.J."/>
            <person name="Barry K."/>
            <person name="Sandor L."/>
            <person name="Lee J."/>
            <person name="Lipzen A."/>
            <person name="Pangilinan J."/>
            <person name="LaButti K."/>
            <person name="Hainaut M."/>
            <person name="Henrissat B."/>
            <person name="Grigoriev I.V."/>
            <person name="Spatafora J.W."/>
            <person name="Aime M.C."/>
        </authorList>
    </citation>
    <scope>NUCLEOTIDE SEQUENCE [LARGE SCALE GENOMIC DNA]</scope>
    <source>
        <strain evidence="2 3">MCA 4198</strain>
    </source>
</reference>
<gene>
    <name evidence="2" type="ORF">FA10DRAFT_94347</name>
</gene>
<dbReference type="EMBL" id="KZ819635">
    <property type="protein sequence ID" value="PWN92505.1"/>
    <property type="molecule type" value="Genomic_DNA"/>
</dbReference>
<feature type="compositionally biased region" description="Polar residues" evidence="1">
    <location>
        <begin position="498"/>
        <end position="510"/>
    </location>
</feature>
<dbReference type="AlphaFoldDB" id="A0A316YXH8"/>
<dbReference type="OrthoDB" id="10672199at2759"/>
<proteinExistence type="predicted"/>
<dbReference type="Proteomes" id="UP000245768">
    <property type="component" value="Unassembled WGS sequence"/>
</dbReference>
<organism evidence="2 3">
    <name type="scientific">Acaromyces ingoldii</name>
    <dbReference type="NCBI Taxonomy" id="215250"/>
    <lineage>
        <taxon>Eukaryota</taxon>
        <taxon>Fungi</taxon>
        <taxon>Dikarya</taxon>
        <taxon>Basidiomycota</taxon>
        <taxon>Ustilaginomycotina</taxon>
        <taxon>Exobasidiomycetes</taxon>
        <taxon>Exobasidiales</taxon>
        <taxon>Cryptobasidiaceae</taxon>
        <taxon>Acaromyces</taxon>
    </lineage>
</organism>
<name>A0A316YXH8_9BASI</name>
<evidence type="ECO:0000313" key="3">
    <source>
        <dbReference type="Proteomes" id="UP000245768"/>
    </source>
</evidence>
<keyword evidence="3" id="KW-1185">Reference proteome</keyword>
<dbReference type="GeneID" id="37047712"/>
<dbReference type="InParanoid" id="A0A316YXH8"/>
<feature type="compositionally biased region" description="Polar residues" evidence="1">
    <location>
        <begin position="352"/>
        <end position="371"/>
    </location>
</feature>
<evidence type="ECO:0000256" key="1">
    <source>
        <dbReference type="SAM" id="MobiDB-lite"/>
    </source>
</evidence>
<accession>A0A316YXH8</accession>